<keyword evidence="3 5" id="KW-0479">Metal-binding</keyword>
<sequence>MSKKEILTIEDIEFLVNSFYGKVREDKILSPIFNDKIGNRWPEHLEKMYSFWQTVLLQENTYHGRPFAPHAKLLIDDKHFNRWLKLFYTVVDENFMGDKAQEAKWRANKMAEMFHHKINYLRNNSF</sequence>
<gene>
    <name evidence="6" type="ORF">C9994_02680</name>
</gene>
<evidence type="ECO:0000256" key="4">
    <source>
        <dbReference type="ARBA" id="ARBA00023004"/>
    </source>
</evidence>
<dbReference type="Gene3D" id="1.10.490.10">
    <property type="entry name" value="Globins"/>
    <property type="match status" value="1"/>
</dbReference>
<accession>A0A2T4DUP1</accession>
<dbReference type="GO" id="GO:0046872">
    <property type="term" value="F:metal ion binding"/>
    <property type="evidence" value="ECO:0007669"/>
    <property type="project" value="UniProtKB-KW"/>
</dbReference>
<dbReference type="SUPFAM" id="SSF46458">
    <property type="entry name" value="Globin-like"/>
    <property type="match status" value="1"/>
</dbReference>
<evidence type="ECO:0000256" key="5">
    <source>
        <dbReference type="PIRSR" id="PIRSR601486-1"/>
    </source>
</evidence>
<comment type="caution">
    <text evidence="6">The sequence shown here is derived from an EMBL/GenBank/DDBJ whole genome shotgun (WGS) entry which is preliminary data.</text>
</comment>
<dbReference type="Pfam" id="PF01152">
    <property type="entry name" value="Bac_globin"/>
    <property type="match status" value="1"/>
</dbReference>
<evidence type="ECO:0000313" key="7">
    <source>
        <dbReference type="Proteomes" id="UP000240608"/>
    </source>
</evidence>
<evidence type="ECO:0000256" key="2">
    <source>
        <dbReference type="ARBA" id="ARBA00022617"/>
    </source>
</evidence>
<evidence type="ECO:0000256" key="3">
    <source>
        <dbReference type="ARBA" id="ARBA00022723"/>
    </source>
</evidence>
<dbReference type="CDD" id="cd08916">
    <property type="entry name" value="TrHb3_P"/>
    <property type="match status" value="1"/>
</dbReference>
<organism evidence="6 7">
    <name type="scientific">Marivirga lumbricoides</name>
    <dbReference type="NCBI Taxonomy" id="1046115"/>
    <lineage>
        <taxon>Bacteria</taxon>
        <taxon>Pseudomonadati</taxon>
        <taxon>Bacteroidota</taxon>
        <taxon>Cytophagia</taxon>
        <taxon>Cytophagales</taxon>
        <taxon>Marivirgaceae</taxon>
        <taxon>Marivirga</taxon>
    </lineage>
</organism>
<proteinExistence type="predicted"/>
<dbReference type="InterPro" id="IPR012292">
    <property type="entry name" value="Globin/Proto"/>
</dbReference>
<dbReference type="InterPro" id="IPR001486">
    <property type="entry name" value="Hemoglobin_trunc"/>
</dbReference>
<name>A0A2T4DUP1_9BACT</name>
<keyword evidence="2 5" id="KW-0349">Heme</keyword>
<dbReference type="GO" id="GO:0019825">
    <property type="term" value="F:oxygen binding"/>
    <property type="evidence" value="ECO:0007669"/>
    <property type="project" value="InterPro"/>
</dbReference>
<dbReference type="AlphaFoldDB" id="A0A2T4DUP1"/>
<keyword evidence="1" id="KW-0813">Transport</keyword>
<feature type="binding site" description="distal binding residue" evidence="5">
    <location>
        <position position="44"/>
    </location>
    <ligand>
        <name>heme</name>
        <dbReference type="ChEBI" id="CHEBI:30413"/>
    </ligand>
    <ligandPart>
        <name>Fe</name>
        <dbReference type="ChEBI" id="CHEBI:18248"/>
    </ligandPart>
</feature>
<keyword evidence="4 5" id="KW-0408">Iron</keyword>
<evidence type="ECO:0000313" key="6">
    <source>
        <dbReference type="EMBL" id="PTB97523.1"/>
    </source>
</evidence>
<dbReference type="Proteomes" id="UP000240608">
    <property type="component" value="Unassembled WGS sequence"/>
</dbReference>
<dbReference type="InterPro" id="IPR009050">
    <property type="entry name" value="Globin-like_sf"/>
</dbReference>
<reference evidence="6 7" key="1">
    <citation type="submission" date="2018-03" db="EMBL/GenBank/DDBJ databases">
        <title>Cross-interface Injection: A General Nanoliter Liquid Handling Method Applied to Single Cells Genome Amplification Automated Nanoliter Liquid Handling Applied to Single Cell Multiple Displacement Amplification.</title>
        <authorList>
            <person name="Yun J."/>
            <person name="Xu P."/>
            <person name="Xu J."/>
            <person name="Dai X."/>
            <person name="Wang Y."/>
            <person name="Zheng X."/>
            <person name="Cao C."/>
            <person name="Yi Q."/>
            <person name="Zhu Y."/>
            <person name="Wang L."/>
            <person name="Dong Z."/>
            <person name="Huang Y."/>
            <person name="Huang L."/>
            <person name="Du W."/>
        </authorList>
    </citation>
    <scope>NUCLEOTIDE SEQUENCE [LARGE SCALE GENOMIC DNA]</scope>
    <source>
        <strain evidence="6 7">Z-D1-2</strain>
    </source>
</reference>
<dbReference type="EMBL" id="PYVU01000012">
    <property type="protein sequence ID" value="PTB97523.1"/>
    <property type="molecule type" value="Genomic_DNA"/>
</dbReference>
<evidence type="ECO:0000256" key="1">
    <source>
        <dbReference type="ARBA" id="ARBA00022448"/>
    </source>
</evidence>
<protein>
    <submittedName>
        <fullName evidence="6">Globin</fullName>
    </submittedName>
</protein>
<dbReference type="GO" id="GO:0020037">
    <property type="term" value="F:heme binding"/>
    <property type="evidence" value="ECO:0007669"/>
    <property type="project" value="InterPro"/>
</dbReference>